<dbReference type="Gene3D" id="2.60.120.560">
    <property type="entry name" value="Exo-inulinase, domain 1"/>
    <property type="match status" value="1"/>
</dbReference>
<keyword evidence="4" id="KW-1185">Reference proteome</keyword>
<evidence type="ECO:0000313" key="3">
    <source>
        <dbReference type="EMBL" id="MFD2159229.1"/>
    </source>
</evidence>
<dbReference type="Proteomes" id="UP001597389">
    <property type="component" value="Unassembled WGS sequence"/>
</dbReference>
<proteinExistence type="predicted"/>
<dbReference type="InterPro" id="IPR010496">
    <property type="entry name" value="AL/BT2_dom"/>
</dbReference>
<gene>
    <name evidence="3" type="ORF">ACFSW8_09995</name>
</gene>
<protein>
    <submittedName>
        <fullName evidence="3">DUF1080 domain-containing protein</fullName>
    </submittedName>
</protein>
<sequence>MIKKYTTTLLSVLSLVTTAYAGPLLKDNPDNTAPEGFTLLFNGKDLTNWKGLLQGPFDKPHKRAELKKDPEAYAAKQKKADEIMRKHWTITKDGELFFDGEKGGWSLATAKDYGDFEMYVSWKLKSEHGDSGIYLRGLPQVQIWDTKSPKCIKHGADKGSGGLWNNRNAGRWPLVHADNPVGEWNHFFIRMVGDDVSVWLNGKLVVDKSPLINLWQKNQPLPKTEQIELQCHGDPVYFKNIYIREL</sequence>
<dbReference type="EMBL" id="JBHUJB010000040">
    <property type="protein sequence ID" value="MFD2159229.1"/>
    <property type="molecule type" value="Genomic_DNA"/>
</dbReference>
<feature type="chain" id="PRO_5047109076" evidence="1">
    <location>
        <begin position="22"/>
        <end position="246"/>
    </location>
</feature>
<feature type="signal peptide" evidence="1">
    <location>
        <begin position="1"/>
        <end position="21"/>
    </location>
</feature>
<accession>A0ABW4ZB70</accession>
<evidence type="ECO:0000313" key="4">
    <source>
        <dbReference type="Proteomes" id="UP001597389"/>
    </source>
</evidence>
<dbReference type="RefSeq" id="WP_377088542.1">
    <property type="nucleotide sequence ID" value="NZ_JBHSJL010000014.1"/>
</dbReference>
<organism evidence="3 4">
    <name type="scientific">Rubritalea tangerina</name>
    <dbReference type="NCBI Taxonomy" id="430798"/>
    <lineage>
        <taxon>Bacteria</taxon>
        <taxon>Pseudomonadati</taxon>
        <taxon>Verrucomicrobiota</taxon>
        <taxon>Verrucomicrobiia</taxon>
        <taxon>Verrucomicrobiales</taxon>
        <taxon>Rubritaleaceae</taxon>
        <taxon>Rubritalea</taxon>
    </lineage>
</organism>
<evidence type="ECO:0000256" key="1">
    <source>
        <dbReference type="SAM" id="SignalP"/>
    </source>
</evidence>
<comment type="caution">
    <text evidence="3">The sequence shown here is derived from an EMBL/GenBank/DDBJ whole genome shotgun (WGS) entry which is preliminary data.</text>
</comment>
<name>A0ABW4ZB70_9BACT</name>
<keyword evidence="1" id="KW-0732">Signal</keyword>
<evidence type="ECO:0000259" key="2">
    <source>
        <dbReference type="Pfam" id="PF06439"/>
    </source>
</evidence>
<feature type="domain" description="3-keto-alpha-glucoside-1,2-lyase/3-keto-2-hydroxy-glucal hydratase" evidence="2">
    <location>
        <begin position="36"/>
        <end position="244"/>
    </location>
</feature>
<dbReference type="Pfam" id="PF06439">
    <property type="entry name" value="3keto-disac_hyd"/>
    <property type="match status" value="1"/>
</dbReference>
<reference evidence="4" key="1">
    <citation type="journal article" date="2019" name="Int. J. Syst. Evol. Microbiol.">
        <title>The Global Catalogue of Microorganisms (GCM) 10K type strain sequencing project: providing services to taxonomists for standard genome sequencing and annotation.</title>
        <authorList>
            <consortium name="The Broad Institute Genomics Platform"/>
            <consortium name="The Broad Institute Genome Sequencing Center for Infectious Disease"/>
            <person name="Wu L."/>
            <person name="Ma J."/>
        </authorList>
    </citation>
    <scope>NUCLEOTIDE SEQUENCE [LARGE SCALE GENOMIC DNA]</scope>
    <source>
        <strain evidence="4">CCUG 57942</strain>
    </source>
</reference>